<dbReference type="InterPro" id="IPR010281">
    <property type="entry name" value="DUF885"/>
</dbReference>
<keyword evidence="3" id="KW-1185">Reference proteome</keyword>
<dbReference type="RefSeq" id="WP_207064490.1">
    <property type="nucleotide sequence ID" value="NZ_BAABLE010000005.1"/>
</dbReference>
<feature type="chain" id="PRO_5033033611" evidence="1">
    <location>
        <begin position="23"/>
        <end position="587"/>
    </location>
</feature>
<dbReference type="Proteomes" id="UP000561045">
    <property type="component" value="Unassembled WGS sequence"/>
</dbReference>
<organism evidence="2 3">
    <name type="scientific">Niveibacterium umoris</name>
    <dbReference type="NCBI Taxonomy" id="1193620"/>
    <lineage>
        <taxon>Bacteria</taxon>
        <taxon>Pseudomonadati</taxon>
        <taxon>Pseudomonadota</taxon>
        <taxon>Betaproteobacteria</taxon>
        <taxon>Rhodocyclales</taxon>
        <taxon>Rhodocyclaceae</taxon>
        <taxon>Niveibacterium</taxon>
    </lineage>
</organism>
<dbReference type="EMBL" id="JACIET010000002">
    <property type="protein sequence ID" value="MBB4014227.1"/>
    <property type="molecule type" value="Genomic_DNA"/>
</dbReference>
<sequence>MRHSVAAALVASLFATAPPAEAEAALIVPATPVSRADTGFDAFKQGFVDALLAHDPDWALQVGSYRDASRLAIPDPAADLSFAQKWLGQLARHPVGQLSEANRIDRALIENRLRSLQWYSGQFRNREWDPSQWNVGEGFSILLTREYAPLEARLLAVSARLAQVPAYYTAAARALRRPTLEHTQLAIEQSQGVLALLDSPLASAIEAAHLDAERAAELRSRASLAREAVHTWVAHLEALMPRLQRGEGRSFRIGPAQYARKFAYDIQTDLTPTQLYRAALTEKERLHAKMDTLAAALWPRYFPDTPPPKTRLARIGTLIEKLSEQHVAAPDFVAEVQRQIPQLEAWVRDKDLLTLNPDKPLQVRETPLHKRGVAGASIDAPGPFDPAAITWYNVDPLDALPATEQESTLREYNRWTLQILNIHEAVPGHYAQLVYANRSPSMVKSLLGNGAMIEGWAVYAERMMLESGWGDHEPEMELIYAKWVLRVVCNTILDYSAHTLGMSEAQAMTLLREEAFQQEAEAREKWRRVQLTQVQLASYYSGFESIYALREDLRRRDGDAFDLKTFHERFLGFGSAPVKYIRQMMLG</sequence>
<evidence type="ECO:0000313" key="2">
    <source>
        <dbReference type="EMBL" id="MBB4014227.1"/>
    </source>
</evidence>
<dbReference type="PANTHER" id="PTHR33361:SF15">
    <property type="entry name" value="DUF885 FAMILY LIPOPROTEIN"/>
    <property type="match status" value="1"/>
</dbReference>
<name>A0A840BV66_9RHOO</name>
<keyword evidence="1" id="KW-0732">Signal</keyword>
<protein>
    <submittedName>
        <fullName evidence="2">Uncharacterized protein (DUF885 family)</fullName>
    </submittedName>
</protein>
<reference evidence="2 3" key="1">
    <citation type="submission" date="2020-08" db="EMBL/GenBank/DDBJ databases">
        <title>Genomic Encyclopedia of Type Strains, Phase IV (KMG-IV): sequencing the most valuable type-strain genomes for metagenomic binning, comparative biology and taxonomic classification.</title>
        <authorList>
            <person name="Goeker M."/>
        </authorList>
    </citation>
    <scope>NUCLEOTIDE SEQUENCE [LARGE SCALE GENOMIC DNA]</scope>
    <source>
        <strain evidence="2 3">DSM 106739</strain>
    </source>
</reference>
<gene>
    <name evidence="2" type="ORF">GGR36_003573</name>
</gene>
<comment type="caution">
    <text evidence="2">The sequence shown here is derived from an EMBL/GenBank/DDBJ whole genome shotgun (WGS) entry which is preliminary data.</text>
</comment>
<dbReference type="Pfam" id="PF05960">
    <property type="entry name" value="DUF885"/>
    <property type="match status" value="1"/>
</dbReference>
<proteinExistence type="predicted"/>
<evidence type="ECO:0000313" key="3">
    <source>
        <dbReference type="Proteomes" id="UP000561045"/>
    </source>
</evidence>
<accession>A0A840BV66</accession>
<feature type="signal peptide" evidence="1">
    <location>
        <begin position="1"/>
        <end position="22"/>
    </location>
</feature>
<dbReference type="PANTHER" id="PTHR33361">
    <property type="entry name" value="GLR0591 PROTEIN"/>
    <property type="match status" value="1"/>
</dbReference>
<evidence type="ECO:0000256" key="1">
    <source>
        <dbReference type="SAM" id="SignalP"/>
    </source>
</evidence>
<dbReference type="AlphaFoldDB" id="A0A840BV66"/>